<evidence type="ECO:0000256" key="1">
    <source>
        <dbReference type="ARBA" id="ARBA00004477"/>
    </source>
</evidence>
<keyword evidence="4 13" id="KW-0812">Transmembrane</keyword>
<dbReference type="STRING" id="1441469.A0A225AF60"/>
<dbReference type="PANTHER" id="PTHR15451">
    <property type="entry name" value="ERGOSTEROL BIOSYNTHETIC PROTEIN 28-RELATED"/>
    <property type="match status" value="1"/>
</dbReference>
<dbReference type="GO" id="GO:0005789">
    <property type="term" value="C:endoplasmic reticulum membrane"/>
    <property type="evidence" value="ECO:0007669"/>
    <property type="project" value="UniProtKB-SubCell"/>
</dbReference>
<keyword evidence="10 13" id="KW-0472">Membrane</keyword>
<dbReference type="AlphaFoldDB" id="A0A225AF60"/>
<sequence length="133" mass="15060">MAILPSVERGYLPYALFVTSLMALTHSVVTYLRPIPSQIQFAGPSAPPPNTLTAHIYGVKNVYSGLIRLYAAYSIRNRDLYTLALATYLGVFGLYGAELWIWRTVRMRETLSSFIISGTMICWMLLEKSWYVV</sequence>
<evidence type="ECO:0000256" key="9">
    <source>
        <dbReference type="ARBA" id="ARBA00023098"/>
    </source>
</evidence>
<evidence type="ECO:0000313" key="14">
    <source>
        <dbReference type="EMBL" id="OKL59942.1"/>
    </source>
</evidence>
<dbReference type="EMBL" id="LFMY01000006">
    <property type="protein sequence ID" value="OKL59942.1"/>
    <property type="molecule type" value="Genomic_DNA"/>
</dbReference>
<keyword evidence="8" id="KW-0756">Sterol biosynthesis</keyword>
<comment type="similarity">
    <text evidence="2">Belongs to the ERG28 family.</text>
</comment>
<accession>A0A225AF60</accession>
<name>A0A225AF60_TALAT</name>
<evidence type="ECO:0000313" key="15">
    <source>
        <dbReference type="Proteomes" id="UP000214365"/>
    </source>
</evidence>
<keyword evidence="12" id="KW-0753">Steroid metabolism</keyword>
<dbReference type="GeneID" id="31004682"/>
<evidence type="ECO:0008006" key="16">
    <source>
        <dbReference type="Google" id="ProtNLM"/>
    </source>
</evidence>
<evidence type="ECO:0000256" key="10">
    <source>
        <dbReference type="ARBA" id="ARBA00023136"/>
    </source>
</evidence>
<dbReference type="OrthoDB" id="6485510at2759"/>
<proteinExistence type="inferred from homology"/>
<keyword evidence="5" id="KW-0256">Endoplasmic reticulum</keyword>
<organism evidence="14 15">
    <name type="scientific">Talaromyces atroroseus</name>
    <dbReference type="NCBI Taxonomy" id="1441469"/>
    <lineage>
        <taxon>Eukaryota</taxon>
        <taxon>Fungi</taxon>
        <taxon>Dikarya</taxon>
        <taxon>Ascomycota</taxon>
        <taxon>Pezizomycotina</taxon>
        <taxon>Eurotiomycetes</taxon>
        <taxon>Eurotiomycetidae</taxon>
        <taxon>Eurotiales</taxon>
        <taxon>Trichocomaceae</taxon>
        <taxon>Talaromyces</taxon>
        <taxon>Talaromyces sect. Trachyspermi</taxon>
    </lineage>
</organism>
<comment type="caution">
    <text evidence="14">The sequence shown here is derived from an EMBL/GenBank/DDBJ whole genome shotgun (WGS) entry which is preliminary data.</text>
</comment>
<comment type="subcellular location">
    <subcellularLocation>
        <location evidence="1">Endoplasmic reticulum membrane</location>
        <topology evidence="1">Multi-pass membrane protein</topology>
    </subcellularLocation>
</comment>
<evidence type="ECO:0000256" key="13">
    <source>
        <dbReference type="SAM" id="Phobius"/>
    </source>
</evidence>
<evidence type="ECO:0000256" key="3">
    <source>
        <dbReference type="ARBA" id="ARBA00022516"/>
    </source>
</evidence>
<evidence type="ECO:0000256" key="5">
    <source>
        <dbReference type="ARBA" id="ARBA00022824"/>
    </source>
</evidence>
<dbReference type="GO" id="GO:0030674">
    <property type="term" value="F:protein-macromolecule adaptor activity"/>
    <property type="evidence" value="ECO:0007669"/>
    <property type="project" value="TreeGrafter"/>
</dbReference>
<protein>
    <recommendedName>
        <fullName evidence="16">Ergosterol biosynthetic protein 28</fullName>
    </recommendedName>
</protein>
<evidence type="ECO:0000256" key="11">
    <source>
        <dbReference type="ARBA" id="ARBA00023166"/>
    </source>
</evidence>
<evidence type="ECO:0000256" key="8">
    <source>
        <dbReference type="ARBA" id="ARBA00023011"/>
    </source>
</evidence>
<dbReference type="GO" id="GO:0016126">
    <property type="term" value="P:sterol biosynthetic process"/>
    <property type="evidence" value="ECO:0007669"/>
    <property type="project" value="UniProtKB-KW"/>
</dbReference>
<dbReference type="Pfam" id="PF03694">
    <property type="entry name" value="Erg28"/>
    <property type="match status" value="1"/>
</dbReference>
<keyword evidence="3" id="KW-0444">Lipid biosynthesis</keyword>
<keyword evidence="11" id="KW-1207">Sterol metabolism</keyword>
<evidence type="ECO:0000256" key="7">
    <source>
        <dbReference type="ARBA" id="ARBA00022989"/>
    </source>
</evidence>
<evidence type="ECO:0000256" key="6">
    <source>
        <dbReference type="ARBA" id="ARBA00022955"/>
    </source>
</evidence>
<evidence type="ECO:0000256" key="2">
    <source>
        <dbReference type="ARBA" id="ARBA00005377"/>
    </source>
</evidence>
<dbReference type="Proteomes" id="UP000214365">
    <property type="component" value="Unassembled WGS sequence"/>
</dbReference>
<keyword evidence="15" id="KW-1185">Reference proteome</keyword>
<keyword evidence="9" id="KW-0443">Lipid metabolism</keyword>
<reference evidence="14 15" key="1">
    <citation type="submission" date="2015-06" db="EMBL/GenBank/DDBJ databases">
        <title>Talaromyces atroroseus IBT 11181 draft genome.</title>
        <authorList>
            <person name="Rasmussen K.B."/>
            <person name="Rasmussen S."/>
            <person name="Petersen B."/>
            <person name="Sicheritz-Ponten T."/>
            <person name="Mortensen U.H."/>
            <person name="Thrane U."/>
        </authorList>
    </citation>
    <scope>NUCLEOTIDE SEQUENCE [LARGE SCALE GENOMIC DNA]</scope>
    <source>
        <strain evidence="14 15">IBT 11181</strain>
    </source>
</reference>
<keyword evidence="6" id="KW-0752">Steroid biosynthesis</keyword>
<dbReference type="InterPro" id="IPR005352">
    <property type="entry name" value="Erg28"/>
</dbReference>
<feature type="transmembrane region" description="Helical" evidence="13">
    <location>
        <begin position="80"/>
        <end position="102"/>
    </location>
</feature>
<dbReference type="PANTHER" id="PTHR15451:SF19">
    <property type="entry name" value="ERGOSTEROL BIOSYNTHETIC PROTEIN 28 HOMOLOG"/>
    <property type="match status" value="1"/>
</dbReference>
<dbReference type="RefSeq" id="XP_020120063.1">
    <property type="nucleotide sequence ID" value="XM_020267250.1"/>
</dbReference>
<evidence type="ECO:0000256" key="4">
    <source>
        <dbReference type="ARBA" id="ARBA00022692"/>
    </source>
</evidence>
<feature type="transmembrane region" description="Helical" evidence="13">
    <location>
        <begin position="12"/>
        <end position="32"/>
    </location>
</feature>
<keyword evidence="7 13" id="KW-1133">Transmembrane helix</keyword>
<evidence type="ECO:0000256" key="12">
    <source>
        <dbReference type="ARBA" id="ARBA00023221"/>
    </source>
</evidence>
<gene>
    <name evidence="14" type="ORF">UA08_04927</name>
</gene>